<proteinExistence type="predicted"/>
<organism evidence="1 2">
    <name type="scientific">Cystoisospora suis</name>
    <dbReference type="NCBI Taxonomy" id="483139"/>
    <lineage>
        <taxon>Eukaryota</taxon>
        <taxon>Sar</taxon>
        <taxon>Alveolata</taxon>
        <taxon>Apicomplexa</taxon>
        <taxon>Conoidasida</taxon>
        <taxon>Coccidia</taxon>
        <taxon>Eucoccidiorida</taxon>
        <taxon>Eimeriorina</taxon>
        <taxon>Sarcocystidae</taxon>
        <taxon>Cystoisospora</taxon>
    </lineage>
</organism>
<dbReference type="RefSeq" id="XP_067924186.1">
    <property type="nucleotide sequence ID" value="XM_068063838.1"/>
</dbReference>
<reference evidence="1 2" key="1">
    <citation type="journal article" date="2017" name="Int. J. Parasitol.">
        <title>The genome of the protozoan parasite Cystoisospora suis and a reverse vaccinology approach to identify vaccine candidates.</title>
        <authorList>
            <person name="Palmieri N."/>
            <person name="Shrestha A."/>
            <person name="Ruttkowski B."/>
            <person name="Beck T."/>
            <person name="Vogl C."/>
            <person name="Tomley F."/>
            <person name="Blake D.P."/>
            <person name="Joachim A."/>
        </authorList>
    </citation>
    <scope>NUCLEOTIDE SEQUENCE [LARGE SCALE GENOMIC DNA]</scope>
    <source>
        <strain evidence="1 2">Wien I</strain>
    </source>
</reference>
<feature type="non-terminal residue" evidence="1">
    <location>
        <position position="77"/>
    </location>
</feature>
<comment type="caution">
    <text evidence="1">The sequence shown here is derived from an EMBL/GenBank/DDBJ whole genome shotgun (WGS) entry which is preliminary data.</text>
</comment>
<dbReference type="Proteomes" id="UP000221165">
    <property type="component" value="Unassembled WGS sequence"/>
</dbReference>
<keyword evidence="2" id="KW-1185">Reference proteome</keyword>
<gene>
    <name evidence="1" type="ORF">CSUI_003642</name>
</gene>
<protein>
    <submittedName>
        <fullName evidence="1">Uncharacterized protein</fullName>
    </submittedName>
</protein>
<dbReference type="GeneID" id="94427049"/>
<evidence type="ECO:0000313" key="2">
    <source>
        <dbReference type="Proteomes" id="UP000221165"/>
    </source>
</evidence>
<feature type="non-terminal residue" evidence="1">
    <location>
        <position position="1"/>
    </location>
</feature>
<accession>A0A2C6L1N9</accession>
<name>A0A2C6L1N9_9APIC</name>
<dbReference type="AlphaFoldDB" id="A0A2C6L1N9"/>
<dbReference type="EMBL" id="MIGC01001644">
    <property type="protein sequence ID" value="PHJ22509.1"/>
    <property type="molecule type" value="Genomic_DNA"/>
</dbReference>
<sequence length="77" mass="8522">QVLGVYAGVDRSATSSSLLTSSHLSHGLPTSHPTHLTNCPQCWSLCRVRCNTLTESRRRYFNLLLETFARSSVSSLL</sequence>
<dbReference type="VEuPathDB" id="ToxoDB:CSUI_003642"/>
<evidence type="ECO:0000313" key="1">
    <source>
        <dbReference type="EMBL" id="PHJ22509.1"/>
    </source>
</evidence>